<keyword evidence="2" id="KW-0812">Transmembrane</keyword>
<sequence>MPIAEFVDYDSYGSNKRKKKQKTEGEDEEVRKDGVIQISPPLPIELILEILSRLPVKSLTRLSCASKYLYNYINRNPHFNKLHMVNYSQKNPSLVFYVKYNGTGKQEWLFKSLFHHRDQHDDNNDNYDVDLSETFGRKDRGEYVGYCNGLICFRLIAGEVAFFIDVWNFTTGELLRIVPPVVEGRCYQHMSSGFGFDSVNNYLVYTFGSKSSWEEIVPPDSRFLLASSTATFTSYGGGGGALFWWTTDFHDILMFDLHEHKLQYIRIPIQRSEDTRLFEYKGFLVLAVLQEKLPPADDETTESTLEKVHLKILKAYKGEQVWDQETIDLSAHSIPFSDNFRFVSFSDRIFMYWVIRKLALCNAEKRLPPVVRAGDYWLNSEVENICSLKTLLPERAQNTDRSALSSMLKSFLNMTLQQPKKVGGFFISYYQSKTSEHYFFNPRSLESRGMFLASIYTFSFSSLFCLVELLDKYAGRVLIKP</sequence>
<dbReference type="Proteomes" id="UP001177140">
    <property type="component" value="Unassembled WGS sequence"/>
</dbReference>
<feature type="region of interest" description="Disordered" evidence="1">
    <location>
        <begin position="1"/>
        <end position="28"/>
    </location>
</feature>
<evidence type="ECO:0000259" key="3">
    <source>
        <dbReference type="PROSITE" id="PS50181"/>
    </source>
</evidence>
<dbReference type="InterPro" id="IPR013187">
    <property type="entry name" value="F-box-assoc_dom_typ3"/>
</dbReference>
<dbReference type="PROSITE" id="PS50181">
    <property type="entry name" value="FBOX"/>
    <property type="match status" value="1"/>
</dbReference>
<dbReference type="Gene3D" id="1.20.1280.50">
    <property type="match status" value="1"/>
</dbReference>
<dbReference type="InterPro" id="IPR036047">
    <property type="entry name" value="F-box-like_dom_sf"/>
</dbReference>
<keyword evidence="2" id="KW-0472">Membrane</keyword>
<organism evidence="4 5">
    <name type="scientific">Papaver nudicaule</name>
    <name type="common">Iceland poppy</name>
    <dbReference type="NCBI Taxonomy" id="74823"/>
    <lineage>
        <taxon>Eukaryota</taxon>
        <taxon>Viridiplantae</taxon>
        <taxon>Streptophyta</taxon>
        <taxon>Embryophyta</taxon>
        <taxon>Tracheophyta</taxon>
        <taxon>Spermatophyta</taxon>
        <taxon>Magnoliopsida</taxon>
        <taxon>Ranunculales</taxon>
        <taxon>Papaveraceae</taxon>
        <taxon>Papaveroideae</taxon>
        <taxon>Papaver</taxon>
    </lineage>
</organism>
<keyword evidence="5" id="KW-1185">Reference proteome</keyword>
<evidence type="ECO:0000256" key="2">
    <source>
        <dbReference type="SAM" id="Phobius"/>
    </source>
</evidence>
<dbReference type="InterPro" id="IPR001810">
    <property type="entry name" value="F-box_dom"/>
</dbReference>
<evidence type="ECO:0000313" key="5">
    <source>
        <dbReference type="Proteomes" id="UP001177140"/>
    </source>
</evidence>
<gene>
    <name evidence="4" type="ORF">MKW94_018290</name>
</gene>
<dbReference type="EMBL" id="JAJJMA010296647">
    <property type="protein sequence ID" value="MCL7047741.1"/>
    <property type="molecule type" value="Genomic_DNA"/>
</dbReference>
<dbReference type="PANTHER" id="PTHR31672:SF13">
    <property type="entry name" value="F-BOX PROTEIN CPR30-LIKE"/>
    <property type="match status" value="1"/>
</dbReference>
<name>A0AA41VUK0_PAPNU</name>
<dbReference type="SUPFAM" id="SSF81383">
    <property type="entry name" value="F-box domain"/>
    <property type="match status" value="1"/>
</dbReference>
<dbReference type="Pfam" id="PF00646">
    <property type="entry name" value="F-box"/>
    <property type="match status" value="1"/>
</dbReference>
<dbReference type="PANTHER" id="PTHR31672">
    <property type="entry name" value="BNACNNG10540D PROTEIN"/>
    <property type="match status" value="1"/>
</dbReference>
<dbReference type="AlphaFoldDB" id="A0AA41VUK0"/>
<feature type="transmembrane region" description="Helical" evidence="2">
    <location>
        <begin position="450"/>
        <end position="470"/>
    </location>
</feature>
<evidence type="ECO:0000313" key="4">
    <source>
        <dbReference type="EMBL" id="MCL7047741.1"/>
    </source>
</evidence>
<dbReference type="Pfam" id="PF08268">
    <property type="entry name" value="FBA_3"/>
    <property type="match status" value="1"/>
</dbReference>
<dbReference type="InterPro" id="IPR050796">
    <property type="entry name" value="SCF_F-box_component"/>
</dbReference>
<proteinExistence type="predicted"/>
<protein>
    <recommendedName>
        <fullName evidence="3">F-box domain-containing protein</fullName>
    </recommendedName>
</protein>
<reference evidence="4" key="1">
    <citation type="submission" date="2022-03" db="EMBL/GenBank/DDBJ databases">
        <title>A functionally conserved STORR gene fusion in Papaver species that diverged 16.8 million years ago.</title>
        <authorList>
            <person name="Catania T."/>
        </authorList>
    </citation>
    <scope>NUCLEOTIDE SEQUENCE</scope>
    <source>
        <strain evidence="4">S-191538</strain>
    </source>
</reference>
<feature type="domain" description="F-box" evidence="3">
    <location>
        <begin position="42"/>
        <end position="82"/>
    </location>
</feature>
<accession>A0AA41VUK0</accession>
<comment type="caution">
    <text evidence="4">The sequence shown here is derived from an EMBL/GenBank/DDBJ whole genome shotgun (WGS) entry which is preliminary data.</text>
</comment>
<keyword evidence="2" id="KW-1133">Transmembrane helix</keyword>
<dbReference type="SMART" id="SM00256">
    <property type="entry name" value="FBOX"/>
    <property type="match status" value="1"/>
</dbReference>
<evidence type="ECO:0000256" key="1">
    <source>
        <dbReference type="SAM" id="MobiDB-lite"/>
    </source>
</evidence>